<organism evidence="1 2">
    <name type="scientific">Collybiopsis luxurians FD-317 M1</name>
    <dbReference type="NCBI Taxonomy" id="944289"/>
    <lineage>
        <taxon>Eukaryota</taxon>
        <taxon>Fungi</taxon>
        <taxon>Dikarya</taxon>
        <taxon>Basidiomycota</taxon>
        <taxon>Agaricomycotina</taxon>
        <taxon>Agaricomycetes</taxon>
        <taxon>Agaricomycetidae</taxon>
        <taxon>Agaricales</taxon>
        <taxon>Marasmiineae</taxon>
        <taxon>Omphalotaceae</taxon>
        <taxon>Collybiopsis</taxon>
        <taxon>Collybiopsis luxurians</taxon>
    </lineage>
</organism>
<reference evidence="1 2" key="1">
    <citation type="submission" date="2014-04" db="EMBL/GenBank/DDBJ databases">
        <title>Evolutionary Origins and Diversification of the Mycorrhizal Mutualists.</title>
        <authorList>
            <consortium name="DOE Joint Genome Institute"/>
            <consortium name="Mycorrhizal Genomics Consortium"/>
            <person name="Kohler A."/>
            <person name="Kuo A."/>
            <person name="Nagy L.G."/>
            <person name="Floudas D."/>
            <person name="Copeland A."/>
            <person name="Barry K.W."/>
            <person name="Cichocki N."/>
            <person name="Veneault-Fourrey C."/>
            <person name="LaButti K."/>
            <person name="Lindquist E.A."/>
            <person name="Lipzen A."/>
            <person name="Lundell T."/>
            <person name="Morin E."/>
            <person name="Murat C."/>
            <person name="Riley R."/>
            <person name="Ohm R."/>
            <person name="Sun H."/>
            <person name="Tunlid A."/>
            <person name="Henrissat B."/>
            <person name="Grigoriev I.V."/>
            <person name="Hibbett D.S."/>
            <person name="Martin F."/>
        </authorList>
    </citation>
    <scope>NUCLEOTIDE SEQUENCE [LARGE SCALE GENOMIC DNA]</scope>
    <source>
        <strain evidence="1 2">FD-317 M1</strain>
    </source>
</reference>
<sequence length="141" mass="16104">MLADSCLSILHNQLKFNICNLPSSFIPDTEVPNFNELVAEKIGETLAYSCIFWGYHLFQSELGCETVERAEKFLETQGVFWIEAMSILKLLHTCGELLEFIKVWINWLQLLNYLFNSSRALIVKTALCMVSGQLLGICKSY</sequence>
<evidence type="ECO:0000313" key="2">
    <source>
        <dbReference type="Proteomes" id="UP000053593"/>
    </source>
</evidence>
<gene>
    <name evidence="1" type="ORF">GYMLUDRAFT_377599</name>
</gene>
<evidence type="ECO:0000313" key="1">
    <source>
        <dbReference type="EMBL" id="KIK51767.1"/>
    </source>
</evidence>
<dbReference type="OrthoDB" id="3266532at2759"/>
<dbReference type="EMBL" id="KN834855">
    <property type="protein sequence ID" value="KIK51767.1"/>
    <property type="molecule type" value="Genomic_DNA"/>
</dbReference>
<protein>
    <submittedName>
        <fullName evidence="1">Uncharacterized protein</fullName>
    </submittedName>
</protein>
<dbReference type="HOGENOM" id="CLU_1825491_0_0_1"/>
<dbReference type="Proteomes" id="UP000053593">
    <property type="component" value="Unassembled WGS sequence"/>
</dbReference>
<proteinExistence type="predicted"/>
<dbReference type="AlphaFoldDB" id="A0A0D0C1T5"/>
<keyword evidence="2" id="KW-1185">Reference proteome</keyword>
<accession>A0A0D0C1T5</accession>
<name>A0A0D0C1T5_9AGAR</name>